<dbReference type="Proteomes" id="UP000199444">
    <property type="component" value="Unassembled WGS sequence"/>
</dbReference>
<evidence type="ECO:0008006" key="6">
    <source>
        <dbReference type="Google" id="ProtNLM"/>
    </source>
</evidence>
<dbReference type="PRINTS" id="PR00081">
    <property type="entry name" value="GDHRDH"/>
</dbReference>
<comment type="similarity">
    <text evidence="1 3">Belongs to the short-chain dehydrogenases/reductases (SDR) family.</text>
</comment>
<organism evidence="4 5">
    <name type="scientific">Virgibacillus salinus</name>
    <dbReference type="NCBI Taxonomy" id="553311"/>
    <lineage>
        <taxon>Bacteria</taxon>
        <taxon>Bacillati</taxon>
        <taxon>Bacillota</taxon>
        <taxon>Bacilli</taxon>
        <taxon>Bacillales</taxon>
        <taxon>Bacillaceae</taxon>
        <taxon>Virgibacillus</taxon>
    </lineage>
</organism>
<protein>
    <recommendedName>
        <fullName evidence="6">Short-chain dehydrogenase</fullName>
    </recommendedName>
</protein>
<dbReference type="STRING" id="553311.SAMN05216231_1802"/>
<dbReference type="InterPro" id="IPR020904">
    <property type="entry name" value="Sc_DH/Rdtase_CS"/>
</dbReference>
<dbReference type="GO" id="GO:0016491">
    <property type="term" value="F:oxidoreductase activity"/>
    <property type="evidence" value="ECO:0007669"/>
    <property type="project" value="UniProtKB-KW"/>
</dbReference>
<dbReference type="PANTHER" id="PTHR44196:SF1">
    <property type="entry name" value="DEHYDROGENASE_REDUCTASE SDR FAMILY MEMBER 7B"/>
    <property type="match status" value="1"/>
</dbReference>
<dbReference type="EMBL" id="FNKD01000002">
    <property type="protein sequence ID" value="SDQ52524.1"/>
    <property type="molecule type" value="Genomic_DNA"/>
</dbReference>
<dbReference type="PRINTS" id="PR00080">
    <property type="entry name" value="SDRFAMILY"/>
</dbReference>
<evidence type="ECO:0000256" key="2">
    <source>
        <dbReference type="ARBA" id="ARBA00023002"/>
    </source>
</evidence>
<proteinExistence type="inferred from homology"/>
<keyword evidence="2" id="KW-0560">Oxidoreductase</keyword>
<keyword evidence="5" id="KW-1185">Reference proteome</keyword>
<dbReference type="Gene3D" id="3.40.50.720">
    <property type="entry name" value="NAD(P)-binding Rossmann-like Domain"/>
    <property type="match status" value="1"/>
</dbReference>
<name>A0A1H1BKL4_9BACI</name>
<dbReference type="InterPro" id="IPR036291">
    <property type="entry name" value="NAD(P)-bd_dom_sf"/>
</dbReference>
<accession>A0A1H1BKL4</accession>
<dbReference type="SUPFAM" id="SSF51735">
    <property type="entry name" value="NAD(P)-binding Rossmann-fold domains"/>
    <property type="match status" value="1"/>
</dbReference>
<reference evidence="4 5" key="1">
    <citation type="submission" date="2016-10" db="EMBL/GenBank/DDBJ databases">
        <authorList>
            <person name="de Groot N.N."/>
        </authorList>
    </citation>
    <scope>NUCLEOTIDE SEQUENCE [LARGE SCALE GENOMIC DNA]</scope>
    <source>
        <strain evidence="4 5">CGMCC 1.10449</strain>
    </source>
</reference>
<evidence type="ECO:0000256" key="3">
    <source>
        <dbReference type="RuleBase" id="RU000363"/>
    </source>
</evidence>
<dbReference type="AlphaFoldDB" id="A0A1H1BKL4"/>
<evidence type="ECO:0000256" key="1">
    <source>
        <dbReference type="ARBA" id="ARBA00006484"/>
    </source>
</evidence>
<dbReference type="PANTHER" id="PTHR44196">
    <property type="entry name" value="DEHYDROGENASE/REDUCTASE SDR FAMILY MEMBER 7B"/>
    <property type="match status" value="1"/>
</dbReference>
<gene>
    <name evidence="4" type="ORF">SAMN05216231_1802</name>
</gene>
<dbReference type="Pfam" id="PF00106">
    <property type="entry name" value="adh_short"/>
    <property type="match status" value="1"/>
</dbReference>
<evidence type="ECO:0000313" key="4">
    <source>
        <dbReference type="EMBL" id="SDQ52524.1"/>
    </source>
</evidence>
<dbReference type="GO" id="GO:0016020">
    <property type="term" value="C:membrane"/>
    <property type="evidence" value="ECO:0007669"/>
    <property type="project" value="TreeGrafter"/>
</dbReference>
<evidence type="ECO:0000313" key="5">
    <source>
        <dbReference type="Proteomes" id="UP000199444"/>
    </source>
</evidence>
<sequence length="270" mass="30736">MVSITIMQNKVTNKKIIVTGASSGIGERMCWHIAKHGGTPIMLARSIEKLQNQQKLINQTFDISSYVYQVDLLNADELEKVIRQVLSEHTQIHGLINNAGAGVFDYVRDIQWLDVERMFQLNVFALMRGTKLLLPHFSQNQEGHFVNIASQAGKIATPKSSIYASTKHAVLGFTNALRLEISSKNIHVTAVNLGPVRTNFFTTADPSGNYQKSVERYMLDPDKVADNIVKHLFTKKREINLPWWMEMGSKFYQLFPRALEKSLRKQFNQK</sequence>
<dbReference type="PROSITE" id="PS00061">
    <property type="entry name" value="ADH_SHORT"/>
    <property type="match status" value="1"/>
</dbReference>
<dbReference type="InterPro" id="IPR002347">
    <property type="entry name" value="SDR_fam"/>
</dbReference>